<gene>
    <name evidence="2" type="ORF">CMEL01_16698</name>
</gene>
<keyword evidence="3" id="KW-1185">Reference proteome</keyword>
<sequence>MGRLPGNGMQGTTSPLYAWFEEFGTADTPVAPVSEPLHRAGWGSSQEASRMPSLVHGLLTAGGDDLAMQMETPGAGPCAAARGTDNDWPAASDQPRGEVDSVGGAAAASAIAHHGSDVDGGENRGRDMEEHGSAAIEEWQAMVEAFPGWRPGTNGVTDDEESYWGTMAQTSHGGTEQRKEVIMNDGPGATATDSWEGIETTYLSWEWVAIGPGTFLVTMPL</sequence>
<dbReference type="Proteomes" id="UP001239795">
    <property type="component" value="Unassembled WGS sequence"/>
</dbReference>
<proteinExistence type="predicted"/>
<accession>A0AAI9UDM3</accession>
<feature type="region of interest" description="Disordered" evidence="1">
    <location>
        <begin position="75"/>
        <end position="130"/>
    </location>
</feature>
<reference evidence="2 3" key="1">
    <citation type="submission" date="2016-10" db="EMBL/GenBank/DDBJ databases">
        <title>The genome sequence of Colletotrichum fioriniae PJ7.</title>
        <authorList>
            <person name="Baroncelli R."/>
        </authorList>
    </citation>
    <scope>NUCLEOTIDE SEQUENCE [LARGE SCALE GENOMIC DNA]</scope>
    <source>
        <strain evidence="2">Col 31</strain>
    </source>
</reference>
<dbReference type="EMBL" id="MLGG01000029">
    <property type="protein sequence ID" value="KAK1454515.1"/>
    <property type="molecule type" value="Genomic_DNA"/>
</dbReference>
<protein>
    <submittedName>
        <fullName evidence="2">Uncharacterized protein</fullName>
    </submittedName>
</protein>
<name>A0AAI9UDM3_9PEZI</name>
<organism evidence="2 3">
    <name type="scientific">Colletotrichum melonis</name>
    <dbReference type="NCBI Taxonomy" id="1209925"/>
    <lineage>
        <taxon>Eukaryota</taxon>
        <taxon>Fungi</taxon>
        <taxon>Dikarya</taxon>
        <taxon>Ascomycota</taxon>
        <taxon>Pezizomycotina</taxon>
        <taxon>Sordariomycetes</taxon>
        <taxon>Hypocreomycetidae</taxon>
        <taxon>Glomerellales</taxon>
        <taxon>Glomerellaceae</taxon>
        <taxon>Colletotrichum</taxon>
        <taxon>Colletotrichum acutatum species complex</taxon>
    </lineage>
</organism>
<evidence type="ECO:0000313" key="2">
    <source>
        <dbReference type="EMBL" id="KAK1454515.1"/>
    </source>
</evidence>
<evidence type="ECO:0000256" key="1">
    <source>
        <dbReference type="SAM" id="MobiDB-lite"/>
    </source>
</evidence>
<comment type="caution">
    <text evidence="2">The sequence shown here is derived from an EMBL/GenBank/DDBJ whole genome shotgun (WGS) entry which is preliminary data.</text>
</comment>
<dbReference type="AlphaFoldDB" id="A0AAI9UDM3"/>
<feature type="compositionally biased region" description="Basic and acidic residues" evidence="1">
    <location>
        <begin position="114"/>
        <end position="130"/>
    </location>
</feature>
<feature type="compositionally biased region" description="Low complexity" evidence="1">
    <location>
        <begin position="103"/>
        <end position="113"/>
    </location>
</feature>
<evidence type="ECO:0000313" key="3">
    <source>
        <dbReference type="Proteomes" id="UP001239795"/>
    </source>
</evidence>